<reference evidence="4" key="1">
    <citation type="journal article" date="2019" name="Int. J. Syst. Evol. Microbiol.">
        <title>The Global Catalogue of Microorganisms (GCM) 10K type strain sequencing project: providing services to taxonomists for standard genome sequencing and annotation.</title>
        <authorList>
            <consortium name="The Broad Institute Genomics Platform"/>
            <consortium name="The Broad Institute Genome Sequencing Center for Infectious Disease"/>
            <person name="Wu L."/>
            <person name="Ma J."/>
        </authorList>
    </citation>
    <scope>NUCLEOTIDE SEQUENCE [LARGE SCALE GENOMIC DNA]</scope>
    <source>
        <strain evidence="4">CGMCC 4.7330</strain>
    </source>
</reference>
<organism evidence="3 4">
    <name type="scientific">Nocardia jiangsuensis</name>
    <dbReference type="NCBI Taxonomy" id="1691563"/>
    <lineage>
        <taxon>Bacteria</taxon>
        <taxon>Bacillati</taxon>
        <taxon>Actinomycetota</taxon>
        <taxon>Actinomycetes</taxon>
        <taxon>Mycobacteriales</taxon>
        <taxon>Nocardiaceae</taxon>
        <taxon>Nocardia</taxon>
    </lineage>
</organism>
<dbReference type="Proteomes" id="UP001595696">
    <property type="component" value="Unassembled WGS sequence"/>
</dbReference>
<dbReference type="Gene3D" id="2.40.50.840">
    <property type="match status" value="1"/>
</dbReference>
<dbReference type="EMBL" id="JBHSAX010000014">
    <property type="protein sequence ID" value="MFC3963484.1"/>
    <property type="molecule type" value="Genomic_DNA"/>
</dbReference>
<name>A0ABV8DUY2_9NOCA</name>
<evidence type="ECO:0000259" key="1">
    <source>
        <dbReference type="Pfam" id="PF18313"/>
    </source>
</evidence>
<comment type="caution">
    <text evidence="3">The sequence shown here is derived from an EMBL/GenBank/DDBJ whole genome shotgun (WGS) entry which is preliminary data.</text>
</comment>
<evidence type="ECO:0000313" key="4">
    <source>
        <dbReference type="Proteomes" id="UP001595696"/>
    </source>
</evidence>
<dbReference type="PANTHER" id="PTHR42870:SF2">
    <property type="entry name" value="LIPID-TRANSFER PROTEIN, PUTATIVE-RELATED"/>
    <property type="match status" value="1"/>
</dbReference>
<dbReference type="Pfam" id="PF18313">
    <property type="entry name" value="TLP1_add_C"/>
    <property type="match status" value="1"/>
</dbReference>
<accession>A0ABV8DUY2</accession>
<dbReference type="InterPro" id="IPR055140">
    <property type="entry name" value="Thiolase_C_2"/>
</dbReference>
<feature type="domain" description="Thiolase-like protein type 1 additional C-terminal" evidence="1">
    <location>
        <begin position="427"/>
        <end position="496"/>
    </location>
</feature>
<dbReference type="InterPro" id="IPR016039">
    <property type="entry name" value="Thiolase-like"/>
</dbReference>
<proteinExistence type="predicted"/>
<protein>
    <submittedName>
        <fullName evidence="3">Acetyl-CoA acetyltransferase</fullName>
    </submittedName>
</protein>
<feature type="domain" description="Thiolase C-terminal" evidence="2">
    <location>
        <begin position="282"/>
        <end position="356"/>
    </location>
</feature>
<dbReference type="Gene3D" id="3.40.47.10">
    <property type="match status" value="1"/>
</dbReference>
<evidence type="ECO:0000313" key="3">
    <source>
        <dbReference type="EMBL" id="MFC3963484.1"/>
    </source>
</evidence>
<keyword evidence="4" id="KW-1185">Reference proteome</keyword>
<evidence type="ECO:0000259" key="2">
    <source>
        <dbReference type="Pfam" id="PF22691"/>
    </source>
</evidence>
<dbReference type="RefSeq" id="WP_378613232.1">
    <property type="nucleotide sequence ID" value="NZ_JBHSAX010000014.1"/>
</dbReference>
<dbReference type="PANTHER" id="PTHR42870">
    <property type="entry name" value="ACETYL-COA C-ACETYLTRANSFERASE"/>
    <property type="match status" value="1"/>
</dbReference>
<dbReference type="Pfam" id="PF22691">
    <property type="entry name" value="Thiolase_C_1"/>
    <property type="match status" value="1"/>
</dbReference>
<gene>
    <name evidence="3" type="ORF">ACFO0B_15955</name>
</gene>
<sequence>MLPAGVDPRTPVLVGAGQVVHRGKEPGLPGPAELAAEALRLAGADSGTGDRLLRAADLVAAVSPVSKPYEDLGALAAAELGATPARTLQSVRFGGDAPVKLLGRVAQAVADGKAEVALLTGAEAVAAGIAAARTGTTPSWPDEPAGAVPDEVVGTDRGPNSEMENAAGLWGPVYFYALMETALRARLGLTEEAHLARIGALWSRFSEIAAGNPFAWQPERHSVADLIVPTPSNRLVATPYPKLLTANLTVNQGAGLIVCSAAAADAAGVPHDRWVFLHGAATATDEWFVSERADLAGSPAIAAAGGAALRSAGVGIDEVAHIDLYSCFPIAVQVAAEALGLALDDPARPLTLTGGLTFAGGPGNNYTTHSLAALVQVLRAHPGDFGLATALGWYITKHGAAVLSTRPPAARFRAEEPEVPAARRATAPGYTGRATVESYTVAYRRGSGPDRADEPEAVVISALNPAGARILVRASDAETVAAFTDGDPLGAGVEIAAADRLTLLTERTVR</sequence>
<dbReference type="SUPFAM" id="SSF53901">
    <property type="entry name" value="Thiolase-like"/>
    <property type="match status" value="1"/>
</dbReference>
<dbReference type="InterPro" id="IPR040771">
    <property type="entry name" value="TLP1_add_C"/>
</dbReference>